<name>A0ABD1F476_HYPHA</name>
<dbReference type="Proteomes" id="UP001566132">
    <property type="component" value="Unassembled WGS sequence"/>
</dbReference>
<keyword evidence="2" id="KW-1185">Reference proteome</keyword>
<protein>
    <submittedName>
        <fullName evidence="1">Uncharacterized protein</fullName>
    </submittedName>
</protein>
<dbReference type="EMBL" id="JBDJPC010000003">
    <property type="protein sequence ID" value="KAL1510066.1"/>
    <property type="molecule type" value="Genomic_DNA"/>
</dbReference>
<organism evidence="1 2">
    <name type="scientific">Hypothenemus hampei</name>
    <name type="common">Coffee berry borer</name>
    <dbReference type="NCBI Taxonomy" id="57062"/>
    <lineage>
        <taxon>Eukaryota</taxon>
        <taxon>Metazoa</taxon>
        <taxon>Ecdysozoa</taxon>
        <taxon>Arthropoda</taxon>
        <taxon>Hexapoda</taxon>
        <taxon>Insecta</taxon>
        <taxon>Pterygota</taxon>
        <taxon>Neoptera</taxon>
        <taxon>Endopterygota</taxon>
        <taxon>Coleoptera</taxon>
        <taxon>Polyphaga</taxon>
        <taxon>Cucujiformia</taxon>
        <taxon>Curculionidae</taxon>
        <taxon>Scolytinae</taxon>
        <taxon>Hypothenemus</taxon>
    </lineage>
</organism>
<evidence type="ECO:0000313" key="2">
    <source>
        <dbReference type="Proteomes" id="UP001566132"/>
    </source>
</evidence>
<gene>
    <name evidence="1" type="ORF">ABEB36_004721</name>
</gene>
<reference evidence="1 2" key="1">
    <citation type="submission" date="2024-05" db="EMBL/GenBank/DDBJ databases">
        <title>Genetic variation in Jamaican populations of the coffee berry borer (Hypothenemus hampei).</title>
        <authorList>
            <person name="Errbii M."/>
            <person name="Myrie A."/>
        </authorList>
    </citation>
    <scope>NUCLEOTIDE SEQUENCE [LARGE SCALE GENOMIC DNA]</scope>
    <source>
        <strain evidence="1">JA-Hopewell-2020-01-JO</strain>
        <tissue evidence="1">Whole body</tissue>
    </source>
</reference>
<dbReference type="AlphaFoldDB" id="A0ABD1F476"/>
<evidence type="ECO:0000313" key="1">
    <source>
        <dbReference type="EMBL" id="KAL1510066.1"/>
    </source>
</evidence>
<dbReference type="PANTHER" id="PTHR10773">
    <property type="entry name" value="DNA-DIRECTED RNA POLYMERASES I, II, AND III SUBUNIT RPABC2"/>
    <property type="match status" value="1"/>
</dbReference>
<proteinExistence type="predicted"/>
<accession>A0ABD1F476</accession>
<comment type="caution">
    <text evidence="1">The sequence shown here is derived from an EMBL/GenBank/DDBJ whole genome shotgun (WGS) entry which is preliminary data.</text>
</comment>
<dbReference type="PANTHER" id="PTHR10773:SF19">
    <property type="match status" value="1"/>
</dbReference>
<sequence>MRALKNVKTISDYFNLKIPVVDKAQCQANNNNKRWKRACPDNWKCNVAKRKRSEGYPYISKRGSMPPKIPKKVDCSKCRFKCSLNFDLVDRETLYRLFWGMNFKRQKDFILKNVKATTPARKSKTAVKPKSQWRKFFLSTK</sequence>